<name>A0A508AHV7_9GAMM</name>
<dbReference type="EMBL" id="VICE01000039">
    <property type="protein sequence ID" value="TQD49750.1"/>
    <property type="molecule type" value="Genomic_DNA"/>
</dbReference>
<gene>
    <name evidence="2" type="ORF">FKV25_04010</name>
</gene>
<reference evidence="2 3" key="1">
    <citation type="submission" date="2019-06" db="EMBL/GenBank/DDBJ databases">
        <title>Lysobacter alkalisoli sp. nov. isolated from saline soil.</title>
        <authorList>
            <person name="Sun J.-Q."/>
            <person name="Xu L."/>
        </authorList>
    </citation>
    <scope>NUCLEOTIDE SEQUENCE [LARGE SCALE GENOMIC DNA]</scope>
    <source>
        <strain evidence="2 3">JCM 31130</strain>
    </source>
</reference>
<dbReference type="Proteomes" id="UP000318212">
    <property type="component" value="Unassembled WGS sequence"/>
</dbReference>
<protein>
    <submittedName>
        <fullName evidence="2">Uncharacterized protein</fullName>
    </submittedName>
</protein>
<dbReference type="AlphaFoldDB" id="A0A508AHV7"/>
<keyword evidence="1" id="KW-0472">Membrane</keyword>
<evidence type="ECO:0000313" key="3">
    <source>
        <dbReference type="Proteomes" id="UP000318212"/>
    </source>
</evidence>
<evidence type="ECO:0000313" key="2">
    <source>
        <dbReference type="EMBL" id="TQD49750.1"/>
    </source>
</evidence>
<proteinExistence type="predicted"/>
<feature type="transmembrane region" description="Helical" evidence="1">
    <location>
        <begin position="32"/>
        <end position="54"/>
    </location>
</feature>
<comment type="caution">
    <text evidence="2">The sequence shown here is derived from an EMBL/GenBank/DDBJ whole genome shotgun (WGS) entry which is preliminary data.</text>
</comment>
<keyword evidence="3" id="KW-1185">Reference proteome</keyword>
<dbReference type="RefSeq" id="WP_141517509.1">
    <property type="nucleotide sequence ID" value="NZ_VICE01000039.1"/>
</dbReference>
<keyword evidence="1" id="KW-1133">Transmembrane helix</keyword>
<organism evidence="2 3">
    <name type="scientific">Marilutibacter aestuarii</name>
    <dbReference type="NCBI Taxonomy" id="1706195"/>
    <lineage>
        <taxon>Bacteria</taxon>
        <taxon>Pseudomonadati</taxon>
        <taxon>Pseudomonadota</taxon>
        <taxon>Gammaproteobacteria</taxon>
        <taxon>Lysobacterales</taxon>
        <taxon>Lysobacteraceae</taxon>
        <taxon>Marilutibacter</taxon>
    </lineage>
</organism>
<sequence length="133" mass="14717">MQKSMLMNCAACTNPMSRRATSCPACGHPNSTVMWQALGVLALGALLLFSLVWWRAAAWDADYERGMRSVAESIERDYAIESRKIPAGAGRCDLSRHLESIYREIHDDAKREEWRANAARACGDPSSQQASAL</sequence>
<accession>A0A508AHV7</accession>
<keyword evidence="1" id="KW-0812">Transmembrane</keyword>
<evidence type="ECO:0000256" key="1">
    <source>
        <dbReference type="SAM" id="Phobius"/>
    </source>
</evidence>